<dbReference type="EMBL" id="CAJVPU010040722">
    <property type="protein sequence ID" value="CAG8739894.1"/>
    <property type="molecule type" value="Genomic_DNA"/>
</dbReference>
<sequence length="78" mass="9158">NEHSEASDKGNFMYFILQYVPEHPEAFYEDVVKEFHKSQGLEKADANSNKLINFTKEEEEVVRKAFDRDFKDPSDLSK</sequence>
<protein>
    <submittedName>
        <fullName evidence="1">6207_t:CDS:1</fullName>
    </submittedName>
</protein>
<comment type="caution">
    <text evidence="1">The sequence shown here is derived from an EMBL/GenBank/DDBJ whole genome shotgun (WGS) entry which is preliminary data.</text>
</comment>
<proteinExistence type="predicted"/>
<keyword evidence="2" id="KW-1185">Reference proteome</keyword>
<feature type="non-terminal residue" evidence="1">
    <location>
        <position position="78"/>
    </location>
</feature>
<accession>A0ACA9QCR2</accession>
<dbReference type="Proteomes" id="UP000789702">
    <property type="component" value="Unassembled WGS sequence"/>
</dbReference>
<feature type="non-terminal residue" evidence="1">
    <location>
        <position position="1"/>
    </location>
</feature>
<name>A0ACA9QCR2_9GLOM</name>
<organism evidence="1 2">
    <name type="scientific">Dentiscutata heterogama</name>
    <dbReference type="NCBI Taxonomy" id="1316150"/>
    <lineage>
        <taxon>Eukaryota</taxon>
        <taxon>Fungi</taxon>
        <taxon>Fungi incertae sedis</taxon>
        <taxon>Mucoromycota</taxon>
        <taxon>Glomeromycotina</taxon>
        <taxon>Glomeromycetes</taxon>
        <taxon>Diversisporales</taxon>
        <taxon>Gigasporaceae</taxon>
        <taxon>Dentiscutata</taxon>
    </lineage>
</organism>
<evidence type="ECO:0000313" key="1">
    <source>
        <dbReference type="EMBL" id="CAG8739894.1"/>
    </source>
</evidence>
<gene>
    <name evidence="1" type="ORF">DHETER_LOCUS13981</name>
</gene>
<evidence type="ECO:0000313" key="2">
    <source>
        <dbReference type="Proteomes" id="UP000789702"/>
    </source>
</evidence>
<reference evidence="1" key="1">
    <citation type="submission" date="2021-06" db="EMBL/GenBank/DDBJ databases">
        <authorList>
            <person name="Kallberg Y."/>
            <person name="Tangrot J."/>
            <person name="Rosling A."/>
        </authorList>
    </citation>
    <scope>NUCLEOTIDE SEQUENCE</scope>
    <source>
        <strain evidence="1">IL203A</strain>
    </source>
</reference>